<dbReference type="RefSeq" id="WP_110826944.1">
    <property type="nucleotide sequence ID" value="NZ_QKLU01000001.1"/>
</dbReference>
<gene>
    <name evidence="1" type="ORF">B0O44_101315</name>
</gene>
<proteinExistence type="predicted"/>
<dbReference type="OrthoDB" id="5505971at2"/>
<reference evidence="1 2" key="1">
    <citation type="submission" date="2018-06" db="EMBL/GenBank/DDBJ databases">
        <title>Genomic Encyclopedia of Archaeal and Bacterial Type Strains, Phase II (KMG-II): from individual species to whole genera.</title>
        <authorList>
            <person name="Goeker M."/>
        </authorList>
    </citation>
    <scope>NUCLEOTIDE SEQUENCE [LARGE SCALE GENOMIC DNA]</scope>
    <source>
        <strain evidence="1 2">DSM 27372</strain>
    </source>
</reference>
<keyword evidence="2" id="KW-1185">Reference proteome</keyword>
<protein>
    <submittedName>
        <fullName evidence="1">Uncharacterized protein</fullName>
    </submittedName>
</protein>
<evidence type="ECO:0000313" key="1">
    <source>
        <dbReference type="EMBL" id="PYF76840.1"/>
    </source>
</evidence>
<organism evidence="1 2">
    <name type="scientific">Pedobacter nutrimenti</name>
    <dbReference type="NCBI Taxonomy" id="1241337"/>
    <lineage>
        <taxon>Bacteria</taxon>
        <taxon>Pseudomonadati</taxon>
        <taxon>Bacteroidota</taxon>
        <taxon>Sphingobacteriia</taxon>
        <taxon>Sphingobacteriales</taxon>
        <taxon>Sphingobacteriaceae</taxon>
        <taxon>Pedobacter</taxon>
    </lineage>
</organism>
<name>A0A318UMT3_9SPHI</name>
<dbReference type="AlphaFoldDB" id="A0A318UMT3"/>
<accession>A0A318UMT3</accession>
<evidence type="ECO:0000313" key="2">
    <source>
        <dbReference type="Proteomes" id="UP000248198"/>
    </source>
</evidence>
<sequence length="374" mass="39164">MKALLYKNNHLSNLLKSFSIFSVLFFLLNPGHLYAQSHKRSRIHIGLVYPLSSNGSNAARDTNDLSLNLIAGVSAAERGPAIAGVSNIIHHDATSVTIAGFSNHLGGNASGALISGVLNTYKGGSGAAVAGLGNIAGGSVSGIQVGGIVNTAKNVNGVQIAGGLNKADSVSSLQVAGFMNLAGNTKGSQIAGFLNIAKKVKGVQIAGFLNVADSSDYPIGIINLVKNGEKSLGVTLDENMTTLLTFRSGGKVLYGIIGAGYNFRNTDAVYAIEAGLGAHTFQSGNFRLNLELAGTTLTKFKRGDFWKTSLRVLPAYKIGSRLEIFGGPSINYSTTNTAEGRDLVKHYISKWDGKNSGNQMGFYVGYMAGVQVHF</sequence>
<dbReference type="EMBL" id="QKLU01000001">
    <property type="protein sequence ID" value="PYF76840.1"/>
    <property type="molecule type" value="Genomic_DNA"/>
</dbReference>
<comment type="caution">
    <text evidence="1">The sequence shown here is derived from an EMBL/GenBank/DDBJ whole genome shotgun (WGS) entry which is preliminary data.</text>
</comment>
<dbReference type="Proteomes" id="UP000248198">
    <property type="component" value="Unassembled WGS sequence"/>
</dbReference>